<evidence type="ECO:0000259" key="2">
    <source>
        <dbReference type="Pfam" id="PF24924"/>
    </source>
</evidence>
<evidence type="ECO:0000313" key="3">
    <source>
        <dbReference type="EMBL" id="KAA3476500.1"/>
    </source>
</evidence>
<organism evidence="3 4">
    <name type="scientific">Gossypium australe</name>
    <dbReference type="NCBI Taxonomy" id="47621"/>
    <lineage>
        <taxon>Eukaryota</taxon>
        <taxon>Viridiplantae</taxon>
        <taxon>Streptophyta</taxon>
        <taxon>Embryophyta</taxon>
        <taxon>Tracheophyta</taxon>
        <taxon>Spermatophyta</taxon>
        <taxon>Magnoliopsida</taxon>
        <taxon>eudicotyledons</taxon>
        <taxon>Gunneridae</taxon>
        <taxon>Pentapetalae</taxon>
        <taxon>rosids</taxon>
        <taxon>malvids</taxon>
        <taxon>Malvales</taxon>
        <taxon>Malvaceae</taxon>
        <taxon>Malvoideae</taxon>
        <taxon>Gossypium</taxon>
    </lineage>
</organism>
<dbReference type="Proteomes" id="UP000325315">
    <property type="component" value="Unassembled WGS sequence"/>
</dbReference>
<name>A0A5B6W4D1_9ROSI</name>
<protein>
    <submittedName>
        <fullName evidence="3">Coiled-coil domain-containing protein 102A-like protein</fullName>
    </submittedName>
</protein>
<dbReference type="PANTHER" id="PTHR48200">
    <property type="entry name" value="PROTEIN, PUTATIVE-RELATED"/>
    <property type="match status" value="1"/>
</dbReference>
<dbReference type="Pfam" id="PF24924">
    <property type="entry name" value="DUF7745"/>
    <property type="match status" value="1"/>
</dbReference>
<feature type="coiled-coil region" evidence="1">
    <location>
        <begin position="137"/>
        <end position="311"/>
    </location>
</feature>
<reference evidence="4" key="1">
    <citation type="journal article" date="2019" name="Plant Biotechnol. J.">
        <title>Genome sequencing of the Australian wild diploid species Gossypium australe highlights disease resistance and delayed gland morphogenesis.</title>
        <authorList>
            <person name="Cai Y."/>
            <person name="Cai X."/>
            <person name="Wang Q."/>
            <person name="Wang P."/>
            <person name="Zhang Y."/>
            <person name="Cai C."/>
            <person name="Xu Y."/>
            <person name="Wang K."/>
            <person name="Zhou Z."/>
            <person name="Wang C."/>
            <person name="Geng S."/>
            <person name="Li B."/>
            <person name="Dong Q."/>
            <person name="Hou Y."/>
            <person name="Wang H."/>
            <person name="Ai P."/>
            <person name="Liu Z."/>
            <person name="Yi F."/>
            <person name="Sun M."/>
            <person name="An G."/>
            <person name="Cheng J."/>
            <person name="Zhang Y."/>
            <person name="Shi Q."/>
            <person name="Xie Y."/>
            <person name="Shi X."/>
            <person name="Chang Y."/>
            <person name="Huang F."/>
            <person name="Chen Y."/>
            <person name="Hong S."/>
            <person name="Mi L."/>
            <person name="Sun Q."/>
            <person name="Zhang L."/>
            <person name="Zhou B."/>
            <person name="Peng R."/>
            <person name="Zhang X."/>
            <person name="Liu F."/>
        </authorList>
    </citation>
    <scope>NUCLEOTIDE SEQUENCE [LARGE SCALE GENOMIC DNA]</scope>
    <source>
        <strain evidence="4">cv. PA1801</strain>
    </source>
</reference>
<proteinExistence type="predicted"/>
<dbReference type="InterPro" id="IPR056647">
    <property type="entry name" value="DUF7745"/>
</dbReference>
<gene>
    <name evidence="3" type="ORF">EPI10_010479</name>
</gene>
<dbReference type="EMBL" id="SMMG02000004">
    <property type="protein sequence ID" value="KAA3476500.1"/>
    <property type="molecule type" value="Genomic_DNA"/>
</dbReference>
<dbReference type="AlphaFoldDB" id="A0A5B6W4D1"/>
<feature type="domain" description="DUF7745" evidence="2">
    <location>
        <begin position="4"/>
        <end position="106"/>
    </location>
</feature>
<keyword evidence="4" id="KW-1185">Reference proteome</keyword>
<dbReference type="PANTHER" id="PTHR48200:SF1">
    <property type="entry name" value="AMINOTRANSFERASE-LIKE PLANT MOBILE DOMAIN-CONTAINING PROTEIN"/>
    <property type="match status" value="1"/>
</dbReference>
<accession>A0A5B6W4D1</accession>
<evidence type="ECO:0000256" key="1">
    <source>
        <dbReference type="SAM" id="Coils"/>
    </source>
</evidence>
<keyword evidence="1" id="KW-0175">Coiled coil</keyword>
<evidence type="ECO:0000313" key="4">
    <source>
        <dbReference type="Proteomes" id="UP000325315"/>
    </source>
</evidence>
<sequence length="313" mass="37594">MMILQNLQDEDVEWRAHWIVPDEILYRCRDFDWVPLLRIWRAIGYAPLLFIPTTQELVHCEFVYNEDNYKKKVREISNTWNQTRRIKRFVANSMTTPEYDQWWGHKINDNIPTLDQENTRSIKEHLQVISSELDIIKQDFEKKSLELGKRIEQLEDEKMQLGLDVDVQKLEAEKLRKGMNKVEKDLDSFKTDYKKLRRSMRTAGLGKTSEKWRQEIKEEKNRTDQWENECQDAQVRGNTLERDLSECQNKKIRLKARVTELEKSFHQCCNRNSTIQLKASIKKIEELKWKIEELEITLQNCELRVELFEASNE</sequence>
<comment type="caution">
    <text evidence="3">The sequence shown here is derived from an EMBL/GenBank/DDBJ whole genome shotgun (WGS) entry which is preliminary data.</text>
</comment>